<protein>
    <recommendedName>
        <fullName evidence="10">Hexosyltransferase</fullName>
        <ecNumber evidence="10">2.4.1.-</ecNumber>
    </recommendedName>
</protein>
<dbReference type="OrthoDB" id="6381420at2759"/>
<keyword evidence="6 10" id="KW-0735">Signal-anchor</keyword>
<keyword evidence="7 10" id="KW-1133">Transmembrane helix</keyword>
<name>A0A0N4WUD1_HAEPC</name>
<dbReference type="EMBL" id="UZAF01018898">
    <property type="protein sequence ID" value="VDO55886.1"/>
    <property type="molecule type" value="Genomic_DNA"/>
</dbReference>
<dbReference type="GO" id="GO:0006493">
    <property type="term" value="P:protein O-linked glycosylation"/>
    <property type="evidence" value="ECO:0007669"/>
    <property type="project" value="TreeGrafter"/>
</dbReference>
<dbReference type="Proteomes" id="UP000268014">
    <property type="component" value="Unassembled WGS sequence"/>
</dbReference>
<reference evidence="13" key="1">
    <citation type="submission" date="2017-02" db="UniProtKB">
        <authorList>
            <consortium name="WormBaseParasite"/>
        </authorList>
    </citation>
    <scope>IDENTIFICATION</scope>
</reference>
<dbReference type="EC" id="2.4.1.-" evidence="10"/>
<organism evidence="13">
    <name type="scientific">Haemonchus placei</name>
    <name type="common">Barber's pole worm</name>
    <dbReference type="NCBI Taxonomy" id="6290"/>
    <lineage>
        <taxon>Eukaryota</taxon>
        <taxon>Metazoa</taxon>
        <taxon>Ecdysozoa</taxon>
        <taxon>Nematoda</taxon>
        <taxon>Chromadorea</taxon>
        <taxon>Rhabditida</taxon>
        <taxon>Rhabditina</taxon>
        <taxon>Rhabditomorpha</taxon>
        <taxon>Strongyloidea</taxon>
        <taxon>Trichostrongylidae</taxon>
        <taxon>Haemonchus</taxon>
    </lineage>
</organism>
<evidence type="ECO:0000256" key="8">
    <source>
        <dbReference type="ARBA" id="ARBA00023034"/>
    </source>
</evidence>
<proteinExistence type="inferred from homology"/>
<dbReference type="Gene3D" id="3.90.550.50">
    <property type="match status" value="1"/>
</dbReference>
<evidence type="ECO:0000256" key="1">
    <source>
        <dbReference type="ARBA" id="ARBA00004323"/>
    </source>
</evidence>
<evidence type="ECO:0000313" key="13">
    <source>
        <dbReference type="WBParaSite" id="HPLM_0001525001-mRNA-1"/>
    </source>
</evidence>
<dbReference type="WBParaSite" id="HPLM_0001525001-mRNA-1">
    <property type="protein sequence ID" value="HPLM_0001525001-mRNA-1"/>
    <property type="gene ID" value="HPLM_0001525001"/>
</dbReference>
<dbReference type="STRING" id="6290.A0A0N4WUD1"/>
<dbReference type="InterPro" id="IPR002659">
    <property type="entry name" value="Glyco_trans_31"/>
</dbReference>
<evidence type="ECO:0000256" key="9">
    <source>
        <dbReference type="ARBA" id="ARBA00023136"/>
    </source>
</evidence>
<keyword evidence="3 10" id="KW-0328">Glycosyltransferase</keyword>
<evidence type="ECO:0000256" key="4">
    <source>
        <dbReference type="ARBA" id="ARBA00022679"/>
    </source>
</evidence>
<comment type="similarity">
    <text evidence="2 10">Belongs to the glycosyltransferase 31 family.</text>
</comment>
<keyword evidence="4" id="KW-0808">Transferase</keyword>
<evidence type="ECO:0000256" key="7">
    <source>
        <dbReference type="ARBA" id="ARBA00022989"/>
    </source>
</evidence>
<keyword evidence="8 10" id="KW-0333">Golgi apparatus</keyword>
<feature type="transmembrane region" description="Helical" evidence="10">
    <location>
        <begin position="5"/>
        <end position="23"/>
    </location>
</feature>
<dbReference type="GO" id="GO:0000139">
    <property type="term" value="C:Golgi membrane"/>
    <property type="evidence" value="ECO:0007669"/>
    <property type="project" value="UniProtKB-SubCell"/>
</dbReference>
<evidence type="ECO:0000313" key="11">
    <source>
        <dbReference type="EMBL" id="VDO55886.1"/>
    </source>
</evidence>
<evidence type="ECO:0000256" key="2">
    <source>
        <dbReference type="ARBA" id="ARBA00008661"/>
    </source>
</evidence>
<evidence type="ECO:0000313" key="12">
    <source>
        <dbReference type="Proteomes" id="UP000268014"/>
    </source>
</evidence>
<dbReference type="AlphaFoldDB" id="A0A0N4WUD1"/>
<gene>
    <name evidence="11" type="ORF">HPLM_LOCUS15242</name>
</gene>
<dbReference type="PANTHER" id="PTHR11214:SF364">
    <property type="entry name" value="HEXOSYLTRANSFERASE"/>
    <property type="match status" value="1"/>
</dbReference>
<accession>A0A0N4WUD1</accession>
<sequence>MCVRYAFRLIVIAAVLFCLWYSLKNNISQQLTCDGLPSPLYTHPVHPTADSPPVSREPRGAFTPRIRLLPHSLCDANTTVMFVFHSDVRNTVQRQFQRKQLDDSWIKMLNARRIFVVGSTVEPTDKIEKEAEKYNDIVQVDTIDHYHNITYKAQAWIQLLSTCPETPTFIIKLDDDVMVDRVGIEYLIYRYGTSRRTVGCRVLSHGSVVRNPESKWYLSPKEFSGSDLGTYCQGMAYVFSGDQLRYMRENIPRVQFLWMDDWYVTRALLSGSTITLLDLSDHYCSTNSDEELDVWMENKKTLRIPQRTIFGHFRPADKFVIMEK</sequence>
<evidence type="ECO:0000256" key="10">
    <source>
        <dbReference type="RuleBase" id="RU363063"/>
    </source>
</evidence>
<dbReference type="GO" id="GO:0016758">
    <property type="term" value="F:hexosyltransferase activity"/>
    <property type="evidence" value="ECO:0007669"/>
    <property type="project" value="InterPro"/>
</dbReference>
<evidence type="ECO:0000256" key="3">
    <source>
        <dbReference type="ARBA" id="ARBA00022676"/>
    </source>
</evidence>
<keyword evidence="12" id="KW-1185">Reference proteome</keyword>
<reference evidence="11 12" key="2">
    <citation type="submission" date="2018-11" db="EMBL/GenBank/DDBJ databases">
        <authorList>
            <consortium name="Pathogen Informatics"/>
        </authorList>
    </citation>
    <scope>NUCLEOTIDE SEQUENCE [LARGE SCALE GENOMIC DNA]</scope>
    <source>
        <strain evidence="11 12">MHpl1</strain>
    </source>
</reference>
<keyword evidence="5 10" id="KW-0812">Transmembrane</keyword>
<evidence type="ECO:0000256" key="6">
    <source>
        <dbReference type="ARBA" id="ARBA00022968"/>
    </source>
</evidence>
<dbReference type="OMA" id="TYCQGMV"/>
<dbReference type="Pfam" id="PF01762">
    <property type="entry name" value="Galactosyl_T"/>
    <property type="match status" value="1"/>
</dbReference>
<keyword evidence="9 10" id="KW-0472">Membrane</keyword>
<dbReference type="PANTHER" id="PTHR11214">
    <property type="entry name" value="BETA-1,3-N-ACETYLGLUCOSAMINYLTRANSFERASE"/>
    <property type="match status" value="1"/>
</dbReference>
<evidence type="ECO:0000256" key="5">
    <source>
        <dbReference type="ARBA" id="ARBA00022692"/>
    </source>
</evidence>
<comment type="subcellular location">
    <subcellularLocation>
        <location evidence="1 10">Golgi apparatus membrane</location>
        <topology evidence="1 10">Single-pass type II membrane protein</topology>
    </subcellularLocation>
</comment>